<dbReference type="AlphaFoldDB" id="A0A362X478"/>
<dbReference type="EMBL" id="PVEO01000001">
    <property type="protein sequence ID" value="PQV51219.1"/>
    <property type="molecule type" value="Genomic_DNA"/>
</dbReference>
<feature type="transmembrane region" description="Helical" evidence="1">
    <location>
        <begin position="12"/>
        <end position="32"/>
    </location>
</feature>
<proteinExistence type="predicted"/>
<evidence type="ECO:0000313" key="2">
    <source>
        <dbReference type="EMBL" id="PQV51219.1"/>
    </source>
</evidence>
<protein>
    <submittedName>
        <fullName evidence="2">Uncharacterized protein</fullName>
    </submittedName>
</protein>
<dbReference type="Proteomes" id="UP000251545">
    <property type="component" value="Unassembled WGS sequence"/>
</dbReference>
<gene>
    <name evidence="2" type="ORF">CLV33_101141</name>
</gene>
<keyword evidence="1" id="KW-0812">Transmembrane</keyword>
<feature type="transmembrane region" description="Helical" evidence="1">
    <location>
        <begin position="119"/>
        <end position="137"/>
    </location>
</feature>
<name>A0A362X478_9FLAO</name>
<comment type="caution">
    <text evidence="2">The sequence shown here is derived from an EMBL/GenBank/DDBJ whole genome shotgun (WGS) entry which is preliminary data.</text>
</comment>
<sequence length="144" mass="16577">MKKEIKISKKLLGGVLVAFILSFIGLFILQNFGSFSYNSDTSKYPKTNSQGKILMNIYVEPTDRVTAIYYESILGTKISNYGLRKSRIDYQIKDLRTGGKFHNYSNKFPYYIEATLKDFKYALISWGMISMILLLVTKVKVKLE</sequence>
<evidence type="ECO:0000256" key="1">
    <source>
        <dbReference type="SAM" id="Phobius"/>
    </source>
</evidence>
<organism evidence="2 3">
    <name type="scientific">Jejuia pallidilutea</name>
    <dbReference type="NCBI Taxonomy" id="504487"/>
    <lineage>
        <taxon>Bacteria</taxon>
        <taxon>Pseudomonadati</taxon>
        <taxon>Bacteroidota</taxon>
        <taxon>Flavobacteriia</taxon>
        <taxon>Flavobacteriales</taxon>
        <taxon>Flavobacteriaceae</taxon>
        <taxon>Jejuia</taxon>
    </lineage>
</organism>
<reference evidence="2 3" key="1">
    <citation type="submission" date="2018-02" db="EMBL/GenBank/DDBJ databases">
        <title>Genomic Encyclopedia of Archaeal and Bacterial Type Strains, Phase II (KMG-II): from individual species to whole genera.</title>
        <authorList>
            <person name="Goeker M."/>
        </authorList>
    </citation>
    <scope>NUCLEOTIDE SEQUENCE [LARGE SCALE GENOMIC DNA]</scope>
    <source>
        <strain evidence="2 3">DSM 21165</strain>
    </source>
</reference>
<accession>A0A362X478</accession>
<keyword evidence="1" id="KW-1133">Transmembrane helix</keyword>
<keyword evidence="1" id="KW-0472">Membrane</keyword>
<evidence type="ECO:0000313" key="3">
    <source>
        <dbReference type="Proteomes" id="UP000251545"/>
    </source>
</evidence>
<dbReference type="RefSeq" id="WP_105472284.1">
    <property type="nucleotide sequence ID" value="NZ_PVEO01000001.1"/>
</dbReference>